<comment type="similarity">
    <text evidence="1">Belongs to the MDM20/NAA25 family.</text>
</comment>
<evidence type="ECO:0000256" key="1">
    <source>
        <dbReference type="ARBA" id="ARBA00006298"/>
    </source>
</evidence>
<dbReference type="InterPro" id="IPR019183">
    <property type="entry name" value="NAA25_NatB_aux_su"/>
</dbReference>
<gene>
    <name evidence="3" type="ORF">NQ317_018376</name>
</gene>
<dbReference type="Proteomes" id="UP001162164">
    <property type="component" value="Unassembled WGS sequence"/>
</dbReference>
<proteinExistence type="inferred from homology"/>
<dbReference type="PANTHER" id="PTHR22767:SF3">
    <property type="entry name" value="N-ALPHA-ACETYLTRANSFERASE 25, NATB AUXILIARY SUBUNIT"/>
    <property type="match status" value="1"/>
</dbReference>
<dbReference type="EMBL" id="JAPWTJ010000598">
    <property type="protein sequence ID" value="KAJ8977006.1"/>
    <property type="molecule type" value="Genomic_DNA"/>
</dbReference>
<keyword evidence="2" id="KW-0802">TPR repeat</keyword>
<accession>A0ABQ9JGH6</accession>
<evidence type="ECO:0000313" key="3">
    <source>
        <dbReference type="EMBL" id="KAJ8977006.1"/>
    </source>
</evidence>
<dbReference type="Pfam" id="PF09797">
    <property type="entry name" value="NatB_MDM20"/>
    <property type="match status" value="1"/>
</dbReference>
<organism evidence="3 4">
    <name type="scientific">Molorchus minor</name>
    <dbReference type="NCBI Taxonomy" id="1323400"/>
    <lineage>
        <taxon>Eukaryota</taxon>
        <taxon>Metazoa</taxon>
        <taxon>Ecdysozoa</taxon>
        <taxon>Arthropoda</taxon>
        <taxon>Hexapoda</taxon>
        <taxon>Insecta</taxon>
        <taxon>Pterygota</taxon>
        <taxon>Neoptera</taxon>
        <taxon>Endopterygota</taxon>
        <taxon>Coleoptera</taxon>
        <taxon>Polyphaga</taxon>
        <taxon>Cucujiformia</taxon>
        <taxon>Chrysomeloidea</taxon>
        <taxon>Cerambycidae</taxon>
        <taxon>Lamiinae</taxon>
        <taxon>Monochamini</taxon>
        <taxon>Molorchus</taxon>
    </lineage>
</organism>
<keyword evidence="4" id="KW-1185">Reference proteome</keyword>
<dbReference type="PANTHER" id="PTHR22767">
    <property type="entry name" value="N-TERMINAL ACETYLTRANSFERASE-RELATED"/>
    <property type="match status" value="1"/>
</dbReference>
<protein>
    <submittedName>
        <fullName evidence="3">Uncharacterized protein</fullName>
    </submittedName>
</protein>
<sequence>MLIKNRTVFQIGQRCRDKFNQCASDLVDRKKQEETSSFENSEHQMQRHLCALQLSMLCGSHRNLSADHLKALITALSLHYQHGYQSYGKNLLSTDLGPSDPYALMAAHVLYNLAQTEKSSDSVIIALILLENLLKNSPSNFHAKLLVIRLYHTLGCGLSAHDMYNNLDVKHLQLDSLGYITLRKVTNDWIVFPVFNSFDLTLKFFSSNYKDSSDHLTFSYKFGSFIKLDEFMDFRERLNNSLHYTLVAIDTIILSFMECGHIESLYSIDISPKDNKIEWESLRDNHDLSVCVSWDPEIINGPPEDWPDTKALFEQDVIFLKLRTSLLWSMSSAVDIAKSLDGTRQKHIQTLRNVLSEWKHLHDQTVLQNFVPINQGILTLPLPSRLHGALEAPYISLISTFFELLITLGSENIDKSSEIIKSIEEELCSLVKFVEDNTLKNKRKSMELVVNCVEIVCICYLICLLCNDVIKPLQGKKGKKKSGDTRSRDFLHTVAWKLKDDISIISDTLQQWADSSTTDDINSKFEALNLSSSQNVVENVLSSYNIANKEIQTVLKSKIKVLTSLTG</sequence>
<evidence type="ECO:0000313" key="4">
    <source>
        <dbReference type="Proteomes" id="UP001162164"/>
    </source>
</evidence>
<evidence type="ECO:0000256" key="2">
    <source>
        <dbReference type="ARBA" id="ARBA00022803"/>
    </source>
</evidence>
<comment type="caution">
    <text evidence="3">The sequence shown here is derived from an EMBL/GenBank/DDBJ whole genome shotgun (WGS) entry which is preliminary data.</text>
</comment>
<reference evidence="3" key="1">
    <citation type="journal article" date="2023" name="Insect Mol. Biol.">
        <title>Genome sequencing provides insights into the evolution of gene families encoding plant cell wall-degrading enzymes in longhorned beetles.</title>
        <authorList>
            <person name="Shin N.R."/>
            <person name="Okamura Y."/>
            <person name="Kirsch R."/>
            <person name="Pauchet Y."/>
        </authorList>
    </citation>
    <scope>NUCLEOTIDE SEQUENCE</scope>
    <source>
        <strain evidence="3">MMC_N1</strain>
    </source>
</reference>
<name>A0ABQ9JGH6_9CUCU</name>